<evidence type="ECO:0000313" key="2">
    <source>
        <dbReference type="EMBL" id="SES13405.1"/>
    </source>
</evidence>
<evidence type="ECO:0008006" key="4">
    <source>
        <dbReference type="Google" id="ProtNLM"/>
    </source>
</evidence>
<reference evidence="3" key="1">
    <citation type="submission" date="2016-10" db="EMBL/GenBank/DDBJ databases">
        <authorList>
            <person name="Varghese N."/>
            <person name="Submissions S."/>
        </authorList>
    </citation>
    <scope>NUCLEOTIDE SEQUENCE [LARGE SCALE GENOMIC DNA]</scope>
    <source>
        <strain evidence="3">CGMCC 4.6825</strain>
    </source>
</reference>
<protein>
    <recommendedName>
        <fullName evidence="4">AG2 protein</fullName>
    </recommendedName>
</protein>
<organism evidence="2 3">
    <name type="scientific">Streptomyces qinglanensis</name>
    <dbReference type="NCBI Taxonomy" id="943816"/>
    <lineage>
        <taxon>Bacteria</taxon>
        <taxon>Bacillati</taxon>
        <taxon>Actinomycetota</taxon>
        <taxon>Actinomycetes</taxon>
        <taxon>Kitasatosporales</taxon>
        <taxon>Streptomycetaceae</taxon>
        <taxon>Streptomyces</taxon>
    </lineage>
</organism>
<dbReference type="Proteomes" id="UP000182841">
    <property type="component" value="Unassembled WGS sequence"/>
</dbReference>
<name>A0A1H9UVA8_9ACTN</name>
<keyword evidence="3" id="KW-1185">Reference proteome</keyword>
<sequence>MTAEMVSYRDLSELKLTKLDTAITKWKGIKDEFHDIATGEGKGADVVRLEKQATGADWTGANADLSKQFVVEVAREFHDAAQQAKSIHLAVKLSRQRMQKHQSDLQKKVEDIRDEGLHVSGNGTVSDSKHYTDEGKRKAAEEKIKAAGARIEKVLKAAASTQHDLAEGLRLLVQDAHDFSGADYGSYDDIRKIVGRADADKAIDEVRDLYKQAKNGDSASLTKLDSFNDLAELQRSNPAFAKRLTTQLGAKDTLLFWRMMCGDGSEITNETARGKQLVRLRDNLGMTLATASREKGPAIAKWKDDILWLGPRPISNPGHPKHDPSGFQLMSSLMGKGRFDTDFLRDYGKELREYDETIGDKGRAWFGSWSDLDPSSSGRGADPMAGFLKAASHNPDFATELFENEDTADYYLKDRTYLPDNPQLGDGKNRAAEALGDALYAGGSGMNPGDPRAEYLEHTSAQNKAFHNIFDRLAVKKNDMMPELREDMALLLGNHGNETYETMNTVYGQPTPLDQGKLMEITKQISRSPEGYAALNQAMNQTMVHDIMTRKDHPTLSAEQVGRALGFQVEARHQAIDEMTAAEQESAGQKSFWTYFGVAEASTAPKIAPFSAHIANTAFAVSKFWTEDEQDQIAEDGTLEKKSVSAGRGRQISAFARLWLRENAEYAGSDDEWDTEKGVLYKIDTAADAGKHNAERVLVGE</sequence>
<dbReference type="RefSeq" id="WP_143081867.1">
    <property type="nucleotide sequence ID" value="NZ_FOGO01000009.1"/>
</dbReference>
<feature type="coiled-coil region" evidence="1">
    <location>
        <begin position="95"/>
        <end position="157"/>
    </location>
</feature>
<evidence type="ECO:0000313" key="3">
    <source>
        <dbReference type="Proteomes" id="UP000182841"/>
    </source>
</evidence>
<dbReference type="OrthoDB" id="3543532at2"/>
<gene>
    <name evidence="2" type="ORF">SAMN05421870_109191</name>
</gene>
<dbReference type="EMBL" id="FOGO01000009">
    <property type="protein sequence ID" value="SES13405.1"/>
    <property type="molecule type" value="Genomic_DNA"/>
</dbReference>
<dbReference type="AlphaFoldDB" id="A0A1H9UVA8"/>
<proteinExistence type="predicted"/>
<accession>A0A1H9UVA8</accession>
<keyword evidence="1" id="KW-0175">Coiled coil</keyword>
<evidence type="ECO:0000256" key="1">
    <source>
        <dbReference type="SAM" id="Coils"/>
    </source>
</evidence>